<keyword evidence="1" id="KW-0812">Transmembrane</keyword>
<dbReference type="STRING" id="1123237.Salmuc_04413"/>
<keyword evidence="4" id="KW-1185">Reference proteome</keyword>
<dbReference type="Pfam" id="PF02470">
    <property type="entry name" value="MlaD"/>
    <property type="match status" value="1"/>
</dbReference>
<name>S9RL13_9RHOB</name>
<evidence type="ECO:0000259" key="2">
    <source>
        <dbReference type="Pfam" id="PF02470"/>
    </source>
</evidence>
<evidence type="ECO:0000313" key="4">
    <source>
        <dbReference type="Proteomes" id="UP000015347"/>
    </source>
</evidence>
<feature type="transmembrane region" description="Helical" evidence="1">
    <location>
        <begin position="21"/>
        <end position="43"/>
    </location>
</feature>
<dbReference type="EMBL" id="APVH01000038">
    <property type="protein sequence ID" value="EPX78830.1"/>
    <property type="molecule type" value="Genomic_DNA"/>
</dbReference>
<dbReference type="PANTHER" id="PTHR36698:SF2">
    <property type="entry name" value="MCE_MLAD DOMAIN-CONTAINING PROTEIN"/>
    <property type="match status" value="1"/>
</dbReference>
<feature type="domain" description="Mce/MlaD" evidence="2">
    <location>
        <begin position="54"/>
        <end position="129"/>
    </location>
</feature>
<sequence>MSPPRAAPGRRSNDTETRANYVLIGAFAIAGVLGILGFFLWFARIELDRQFAYYDIDFRSVSGLSDASDVRFAGLPVGQVVDVGLSPANNGRVRVRVEVAADTPVRADSIATIEAQGVTGVSFVGISAGSADAPLLSETSDDPVPRIEAGQSVLQSISQDAPEILSEMLEVVREMRRLVSPENRQRVEAILGNVESASGEFTRALDDFSAVSNTVSDFAGEIGRFNETLDRLTGDVSGVLETADTALASVDRLAGDAGQLVEQGSQTLSRLEAPIASADRYITEDLGPATRQLRESVAEIEAQLSALGARADALMQTYARTGEAATARLTEARETLEATDALIARFDATLASVDGAAQRIDALVAGDGQALVSELRTATTEATEVIRSIGKTARDDLPEIVADIRAASATASETFETLGRDLGAASGRVDALVSSADTTLDTVRDSFERANETLGAINAALETGDRAMGAAERAFDGADRFMNEDLDGITERLQSTLDVLEAAVGDVAEDIPAVTEELRAASRSAEAAFAQIRGVVGDSAPAVRDFATTALPQYGRLAVETRALIDTLDALFQQIRRDPGRFLLEPRAPEYRR</sequence>
<accession>S9RL13</accession>
<dbReference type="eggNOG" id="COG1463">
    <property type="taxonomic scope" value="Bacteria"/>
</dbReference>
<evidence type="ECO:0000313" key="3">
    <source>
        <dbReference type="EMBL" id="EPX78830.1"/>
    </source>
</evidence>
<dbReference type="InterPro" id="IPR003399">
    <property type="entry name" value="Mce/MlaD"/>
</dbReference>
<dbReference type="PANTHER" id="PTHR36698">
    <property type="entry name" value="BLL5892 PROTEIN"/>
    <property type="match status" value="1"/>
</dbReference>
<keyword evidence="1" id="KW-1133">Transmembrane helix</keyword>
<reference evidence="4" key="1">
    <citation type="journal article" date="2014" name="Stand. Genomic Sci.">
        <title>Genome sequence of the exopolysaccharide-producing Salipiger mucosus type strain (DSM 16094(T)), a moderately halophilic member of the Roseobacter clade.</title>
        <authorList>
            <person name="Riedel T."/>
            <person name="Spring S."/>
            <person name="Fiebig A."/>
            <person name="Petersen J."/>
            <person name="Kyrpides N.C."/>
            <person name="Goker M."/>
            <person name="Klenk H.P."/>
        </authorList>
    </citation>
    <scope>NUCLEOTIDE SEQUENCE [LARGE SCALE GENOMIC DNA]</scope>
    <source>
        <strain evidence="4">DSM 16094</strain>
    </source>
</reference>
<comment type="caution">
    <text evidence="3">The sequence shown here is derived from an EMBL/GenBank/DDBJ whole genome shotgun (WGS) entry which is preliminary data.</text>
</comment>
<dbReference type="AlphaFoldDB" id="S9RL13"/>
<protein>
    <submittedName>
        <fullName evidence="3">ABC-type transport system</fullName>
    </submittedName>
</protein>
<keyword evidence="1" id="KW-0472">Membrane</keyword>
<dbReference type="HOGENOM" id="CLU_470706_0_0_5"/>
<dbReference type="Proteomes" id="UP000015347">
    <property type="component" value="Unassembled WGS sequence"/>
</dbReference>
<gene>
    <name evidence="3" type="ORF">Salmuc_04413</name>
</gene>
<evidence type="ECO:0000256" key="1">
    <source>
        <dbReference type="SAM" id="Phobius"/>
    </source>
</evidence>
<proteinExistence type="predicted"/>
<dbReference type="OrthoDB" id="9808689at2"/>
<organism evidence="3 4">
    <name type="scientific">Salipiger mucosus DSM 16094</name>
    <dbReference type="NCBI Taxonomy" id="1123237"/>
    <lineage>
        <taxon>Bacteria</taxon>
        <taxon>Pseudomonadati</taxon>
        <taxon>Pseudomonadota</taxon>
        <taxon>Alphaproteobacteria</taxon>
        <taxon>Rhodobacterales</taxon>
        <taxon>Roseobacteraceae</taxon>
        <taxon>Salipiger</taxon>
    </lineage>
</organism>
<dbReference type="Gene3D" id="1.10.287.1490">
    <property type="match status" value="1"/>
</dbReference>
<dbReference type="RefSeq" id="WP_021120608.1">
    <property type="nucleotide sequence ID" value="NZ_KE557279.1"/>
</dbReference>